<feature type="region of interest" description="Disordered" evidence="1">
    <location>
        <begin position="25"/>
        <end position="46"/>
    </location>
</feature>
<evidence type="ECO:0000313" key="3">
    <source>
        <dbReference type="RefSeq" id="XP_025049579.1"/>
    </source>
</evidence>
<protein>
    <submittedName>
        <fullName evidence="3">Latent-transforming growth factor beta-binding protein 1-like</fullName>
    </submittedName>
</protein>
<reference evidence="3" key="1">
    <citation type="submission" date="2025-08" db="UniProtKB">
        <authorList>
            <consortium name="RefSeq"/>
        </authorList>
    </citation>
    <scope>IDENTIFICATION</scope>
</reference>
<dbReference type="AlphaFoldDB" id="A0A3Q0FQJ2"/>
<dbReference type="STRING" id="38654.A0A3Q0FQJ2"/>
<dbReference type="RefSeq" id="XP_025049579.1">
    <property type="nucleotide sequence ID" value="XM_025193794.1"/>
</dbReference>
<sequence length="116" mass="12609">MCLRPQLCVCKPGTKGNSCEKTVMQDTSSVGGRGPMGPPWPIPQQSTQQTFSKKVVLPQKVGPMAQMAFTLKQKPPVGLPQQMKPQVPLAGMILAPGKNGLLTFFQKKLEQAHRVI</sequence>
<evidence type="ECO:0000313" key="2">
    <source>
        <dbReference type="Proteomes" id="UP000189705"/>
    </source>
</evidence>
<name>A0A3Q0FQJ2_ALLSI</name>
<dbReference type="Proteomes" id="UP000189705">
    <property type="component" value="Unplaced"/>
</dbReference>
<dbReference type="KEGG" id="asn:112548338"/>
<organism evidence="2 3">
    <name type="scientific">Alligator sinensis</name>
    <name type="common">Chinese alligator</name>
    <dbReference type="NCBI Taxonomy" id="38654"/>
    <lineage>
        <taxon>Eukaryota</taxon>
        <taxon>Metazoa</taxon>
        <taxon>Chordata</taxon>
        <taxon>Craniata</taxon>
        <taxon>Vertebrata</taxon>
        <taxon>Euteleostomi</taxon>
        <taxon>Archelosauria</taxon>
        <taxon>Archosauria</taxon>
        <taxon>Crocodylia</taxon>
        <taxon>Alligatoridae</taxon>
        <taxon>Alligatorinae</taxon>
        <taxon>Alligator</taxon>
    </lineage>
</organism>
<proteinExistence type="predicted"/>
<evidence type="ECO:0000256" key="1">
    <source>
        <dbReference type="SAM" id="MobiDB-lite"/>
    </source>
</evidence>
<gene>
    <name evidence="3" type="primary">LOC112548338</name>
</gene>
<dbReference type="GeneID" id="112548338"/>
<accession>A0A3Q0FQJ2</accession>
<dbReference type="InParanoid" id="A0A3Q0FQJ2"/>
<keyword evidence="2" id="KW-1185">Reference proteome</keyword>